<dbReference type="InterPro" id="IPR010775">
    <property type="entry name" value="DUF1365"/>
</dbReference>
<evidence type="ECO:0000313" key="1">
    <source>
        <dbReference type="EMBL" id="PTM97598.1"/>
    </source>
</evidence>
<organism evidence="1 2">
    <name type="scientific">Mycoplana dimorpha</name>
    <dbReference type="NCBI Taxonomy" id="28320"/>
    <lineage>
        <taxon>Bacteria</taxon>
        <taxon>Pseudomonadati</taxon>
        <taxon>Pseudomonadota</taxon>
        <taxon>Alphaproteobacteria</taxon>
        <taxon>Hyphomicrobiales</taxon>
        <taxon>Rhizobiaceae</taxon>
        <taxon>Mycoplana</taxon>
    </lineage>
</organism>
<evidence type="ECO:0008006" key="3">
    <source>
        <dbReference type="Google" id="ProtNLM"/>
    </source>
</evidence>
<dbReference type="OrthoDB" id="9778801at2"/>
<reference evidence="1 2" key="1">
    <citation type="submission" date="2018-04" db="EMBL/GenBank/DDBJ databases">
        <title>Genomic Encyclopedia of Type Strains, Phase IV (KMG-IV): sequencing the most valuable type-strain genomes for metagenomic binning, comparative biology and taxonomic classification.</title>
        <authorList>
            <person name="Goeker M."/>
        </authorList>
    </citation>
    <scope>NUCLEOTIDE SEQUENCE [LARGE SCALE GENOMIC DNA]</scope>
    <source>
        <strain evidence="1 2">DSM 7138</strain>
    </source>
</reference>
<gene>
    <name evidence="1" type="ORF">C7449_102475</name>
</gene>
<comment type="caution">
    <text evidence="1">The sequence shown here is derived from an EMBL/GenBank/DDBJ whole genome shotgun (WGS) entry which is preliminary data.</text>
</comment>
<name>A0A2T5BF74_MYCDI</name>
<proteinExistence type="predicted"/>
<dbReference type="AlphaFoldDB" id="A0A2T5BF74"/>
<sequence>MTGQSALFLGEVMHMRVRPRRHRLRYRVFSMLLDLDELDVLSATSRLFGYNRRAMLSFWDADHGDGSPGGLRAWVEARLRQAGRLEPGMSIRVLCYPRILGYVFNPLTVYFCYAPDGELRAMLYEVCNTFGERHTYVIPVEHGAKGPVRQGCAKELYVSPFMPMACFYRFHIEPPDDRVLLRIDESDADGRVLVASFSGRREALSDRALLRALIRYPLMTLKVTAGIHWEALRIWRKGIPVHRHRAAASRVATTIVAGKFQDHTIYEQR</sequence>
<dbReference type="PANTHER" id="PTHR33973">
    <property type="entry name" value="OS07G0153300 PROTEIN"/>
    <property type="match status" value="1"/>
</dbReference>
<dbReference type="EMBL" id="PZZZ01000002">
    <property type="protein sequence ID" value="PTM97598.1"/>
    <property type="molecule type" value="Genomic_DNA"/>
</dbReference>
<dbReference type="Proteomes" id="UP000241247">
    <property type="component" value="Unassembled WGS sequence"/>
</dbReference>
<evidence type="ECO:0000313" key="2">
    <source>
        <dbReference type="Proteomes" id="UP000241247"/>
    </source>
</evidence>
<dbReference type="Pfam" id="PF07103">
    <property type="entry name" value="DUF1365"/>
    <property type="match status" value="1"/>
</dbReference>
<accession>A0A2T5BF74</accession>
<protein>
    <recommendedName>
        <fullName evidence="3">DUF1365 family protein</fullName>
    </recommendedName>
</protein>
<dbReference type="PANTHER" id="PTHR33973:SF4">
    <property type="entry name" value="OS07G0153300 PROTEIN"/>
    <property type="match status" value="1"/>
</dbReference>
<keyword evidence="2" id="KW-1185">Reference proteome</keyword>
<dbReference type="RefSeq" id="WP_108001861.1">
    <property type="nucleotide sequence ID" value="NZ_JBHEEX010000001.1"/>
</dbReference>